<name>A0A941F341_9BACT</name>
<evidence type="ECO:0000259" key="6">
    <source>
        <dbReference type="PROSITE" id="PS50893"/>
    </source>
</evidence>
<keyword evidence="8" id="KW-1185">Reference proteome</keyword>
<reference evidence="7" key="1">
    <citation type="journal article" date="2018" name="Int. J. Syst. Evol. Microbiol.">
        <title>Carboxylicivirga sediminis sp. nov., isolated from coastal sediment.</title>
        <authorList>
            <person name="Wang F.Q."/>
            <person name="Ren L.H."/>
            <person name="Zou R.J."/>
            <person name="Sun Y.Z."/>
            <person name="Liu X.J."/>
            <person name="Jiang F."/>
            <person name="Liu L.J."/>
        </authorList>
    </citation>
    <scope>NUCLEOTIDE SEQUENCE</scope>
    <source>
        <strain evidence="7">JR1</strain>
    </source>
</reference>
<protein>
    <submittedName>
        <fullName evidence="7">ABC transporter ATP-binding protein</fullName>
    </submittedName>
</protein>
<dbReference type="SMART" id="SM00382">
    <property type="entry name" value="AAA"/>
    <property type="match status" value="1"/>
</dbReference>
<dbReference type="InterPro" id="IPR003439">
    <property type="entry name" value="ABC_transporter-like_ATP-bd"/>
</dbReference>
<proteinExistence type="predicted"/>
<dbReference type="EMBL" id="JAGTAR010000005">
    <property type="protein sequence ID" value="MBR8534865.1"/>
    <property type="molecule type" value="Genomic_DNA"/>
</dbReference>
<dbReference type="PANTHER" id="PTHR42794:SF1">
    <property type="entry name" value="HEMIN IMPORT ATP-BINDING PROTEIN HMUV"/>
    <property type="match status" value="1"/>
</dbReference>
<keyword evidence="1" id="KW-0813">Transport</keyword>
<dbReference type="PROSITE" id="PS50893">
    <property type="entry name" value="ABC_TRANSPORTER_2"/>
    <property type="match status" value="1"/>
</dbReference>
<evidence type="ECO:0000313" key="7">
    <source>
        <dbReference type="EMBL" id="MBR8534865.1"/>
    </source>
</evidence>
<comment type="caution">
    <text evidence="7">The sequence shown here is derived from an EMBL/GenBank/DDBJ whole genome shotgun (WGS) entry which is preliminary data.</text>
</comment>
<dbReference type="Gene3D" id="3.40.50.300">
    <property type="entry name" value="P-loop containing nucleotide triphosphate hydrolases"/>
    <property type="match status" value="1"/>
</dbReference>
<comment type="function">
    <text evidence="5">Part of the ABC transporter complex HmuTUV involved in hemin import. Responsible for energy coupling to the transport system.</text>
</comment>
<reference evidence="7" key="2">
    <citation type="submission" date="2021-04" db="EMBL/GenBank/DDBJ databases">
        <authorList>
            <person name="Zhang T."/>
            <person name="Zhang Y."/>
            <person name="Lu D."/>
            <person name="Zuo D."/>
            <person name="Du Z."/>
        </authorList>
    </citation>
    <scope>NUCLEOTIDE SEQUENCE</scope>
    <source>
        <strain evidence="7">JR1</strain>
    </source>
</reference>
<gene>
    <name evidence="7" type="ORF">KDU71_04775</name>
</gene>
<sequence>MPMDNAVLLQSNDLAVGYRQGGNKSLVLHKDINVQLHRGEFACLLGPNGAGKSTLIKTLSGFIPKMAGKVSVNGKALADYKRNELAKVVSVVLTERLQIPNMTVFDLVALGRTPYTDFFGMLSKHDKQLVKQAIEDVGLKGFINRQLVCMSDGERQKAMIAKALVQDTPLIILDEPTAFLDLPSKIEIVQLLKKLARERNRAILLSTHDLDLALQLADKIWLLAQGRQLEAGVPEDLVLANGFRRFFEKEGILFDNESGSFKVEREQMKTIRVIGKGVEYKWLSHALNRTGYQTTVEEGNYPNIEIDSNANKAYILHQTDGSRHALRTIEDLLLQIRQE</sequence>
<dbReference type="GO" id="GO:0016887">
    <property type="term" value="F:ATP hydrolysis activity"/>
    <property type="evidence" value="ECO:0007669"/>
    <property type="project" value="InterPro"/>
</dbReference>
<dbReference type="Proteomes" id="UP000679220">
    <property type="component" value="Unassembled WGS sequence"/>
</dbReference>
<keyword evidence="3 7" id="KW-0067">ATP-binding</keyword>
<dbReference type="CDD" id="cd03214">
    <property type="entry name" value="ABC_Iron-Siderophores_B12_Hemin"/>
    <property type="match status" value="1"/>
</dbReference>
<evidence type="ECO:0000313" key="8">
    <source>
        <dbReference type="Proteomes" id="UP000679220"/>
    </source>
</evidence>
<dbReference type="GO" id="GO:0005524">
    <property type="term" value="F:ATP binding"/>
    <property type="evidence" value="ECO:0007669"/>
    <property type="project" value="UniProtKB-KW"/>
</dbReference>
<accession>A0A941F341</accession>
<evidence type="ECO:0000256" key="1">
    <source>
        <dbReference type="ARBA" id="ARBA00022448"/>
    </source>
</evidence>
<organism evidence="7 8">
    <name type="scientific">Carboxylicivirga sediminis</name>
    <dbReference type="NCBI Taxonomy" id="2006564"/>
    <lineage>
        <taxon>Bacteria</taxon>
        <taxon>Pseudomonadati</taxon>
        <taxon>Bacteroidota</taxon>
        <taxon>Bacteroidia</taxon>
        <taxon>Marinilabiliales</taxon>
        <taxon>Marinilabiliaceae</taxon>
        <taxon>Carboxylicivirga</taxon>
    </lineage>
</organism>
<dbReference type="PANTHER" id="PTHR42794">
    <property type="entry name" value="HEMIN IMPORT ATP-BINDING PROTEIN HMUV"/>
    <property type="match status" value="1"/>
</dbReference>
<evidence type="ECO:0000256" key="5">
    <source>
        <dbReference type="ARBA" id="ARBA00037066"/>
    </source>
</evidence>
<dbReference type="AlphaFoldDB" id="A0A941F341"/>
<dbReference type="InterPro" id="IPR003593">
    <property type="entry name" value="AAA+_ATPase"/>
</dbReference>
<keyword evidence="2" id="KW-0547">Nucleotide-binding</keyword>
<dbReference type="SUPFAM" id="SSF52540">
    <property type="entry name" value="P-loop containing nucleoside triphosphate hydrolases"/>
    <property type="match status" value="1"/>
</dbReference>
<evidence type="ECO:0000256" key="3">
    <source>
        <dbReference type="ARBA" id="ARBA00022840"/>
    </source>
</evidence>
<dbReference type="FunFam" id="3.40.50.300:FF:000134">
    <property type="entry name" value="Iron-enterobactin ABC transporter ATP-binding protein"/>
    <property type="match status" value="1"/>
</dbReference>
<keyword evidence="4" id="KW-1278">Translocase</keyword>
<dbReference type="InterPro" id="IPR027417">
    <property type="entry name" value="P-loop_NTPase"/>
</dbReference>
<evidence type="ECO:0000256" key="4">
    <source>
        <dbReference type="ARBA" id="ARBA00022967"/>
    </source>
</evidence>
<feature type="domain" description="ABC transporter" evidence="6">
    <location>
        <begin position="9"/>
        <end position="250"/>
    </location>
</feature>
<dbReference type="Pfam" id="PF00005">
    <property type="entry name" value="ABC_tran"/>
    <property type="match status" value="1"/>
</dbReference>
<evidence type="ECO:0000256" key="2">
    <source>
        <dbReference type="ARBA" id="ARBA00022741"/>
    </source>
</evidence>